<comment type="caution">
    <text evidence="3">The sequence shown here is derived from an EMBL/GenBank/DDBJ whole genome shotgun (WGS) entry which is preliminary data.</text>
</comment>
<dbReference type="EMBL" id="JAKHPH010000002">
    <property type="protein sequence ID" value="MCZ3667003.1"/>
    <property type="molecule type" value="Genomic_DNA"/>
</dbReference>
<organism evidence="3 4">
    <name type="scientific">Limosilactobacillus vaginalis</name>
    <dbReference type="NCBI Taxonomy" id="1633"/>
    <lineage>
        <taxon>Bacteria</taxon>
        <taxon>Bacillati</taxon>
        <taxon>Bacillota</taxon>
        <taxon>Bacilli</taxon>
        <taxon>Lactobacillales</taxon>
        <taxon>Lactobacillaceae</taxon>
        <taxon>Limosilactobacillus</taxon>
    </lineage>
</organism>
<dbReference type="RefSeq" id="WP_152739179.1">
    <property type="nucleotide sequence ID" value="NZ_JAKHPH010000002.1"/>
</dbReference>
<protein>
    <submittedName>
        <fullName evidence="3">Universal stress protein</fullName>
    </submittedName>
</protein>
<dbReference type="SUPFAM" id="SSF52402">
    <property type="entry name" value="Adenine nucleotide alpha hydrolases-like"/>
    <property type="match status" value="1"/>
</dbReference>
<evidence type="ECO:0000313" key="3">
    <source>
        <dbReference type="EMBL" id="MCZ3667003.1"/>
    </source>
</evidence>
<dbReference type="PRINTS" id="PR01438">
    <property type="entry name" value="UNVRSLSTRESS"/>
</dbReference>
<dbReference type="CDD" id="cd00293">
    <property type="entry name" value="USP-like"/>
    <property type="match status" value="1"/>
</dbReference>
<dbReference type="InterPro" id="IPR006016">
    <property type="entry name" value="UspA"/>
</dbReference>
<comment type="similarity">
    <text evidence="1">Belongs to the universal stress protein A family.</text>
</comment>
<name>A0AAW5WRF0_9LACO</name>
<evidence type="ECO:0000259" key="2">
    <source>
        <dbReference type="Pfam" id="PF00582"/>
    </source>
</evidence>
<dbReference type="InterPro" id="IPR014729">
    <property type="entry name" value="Rossmann-like_a/b/a_fold"/>
</dbReference>
<sequence>MIYKRILVGLDGSKRADKAFDVACALAKTLSAKLFIVWIVNHDQGMDSAFGVNNDFYQDLAEQLKQKISPYVDRATKDGIQASGDVLIGSIKTILAREYPDQHDIDLIVLGNTGINAVEKMLQGSHTDYVVRHSSADVLVVK</sequence>
<dbReference type="Gene3D" id="3.40.50.620">
    <property type="entry name" value="HUPs"/>
    <property type="match status" value="1"/>
</dbReference>
<dbReference type="Proteomes" id="UP001212401">
    <property type="component" value="Unassembled WGS sequence"/>
</dbReference>
<dbReference type="PANTHER" id="PTHR46268:SF6">
    <property type="entry name" value="UNIVERSAL STRESS PROTEIN UP12"/>
    <property type="match status" value="1"/>
</dbReference>
<feature type="domain" description="UspA" evidence="2">
    <location>
        <begin position="3"/>
        <end position="142"/>
    </location>
</feature>
<accession>A0AAW5WRF0</accession>
<dbReference type="InterPro" id="IPR006015">
    <property type="entry name" value="Universal_stress_UspA"/>
</dbReference>
<proteinExistence type="inferred from homology"/>
<reference evidence="3" key="1">
    <citation type="submission" date="2022-01" db="EMBL/GenBank/DDBJ databases">
        <title>VMRC isolate genome collection.</title>
        <authorList>
            <person name="France M."/>
            <person name="Rutt L."/>
            <person name="Humphrys M."/>
            <person name="Ravel J."/>
        </authorList>
    </citation>
    <scope>NUCLEOTIDE SEQUENCE</scope>
    <source>
        <strain evidence="3">C0048A1</strain>
    </source>
</reference>
<evidence type="ECO:0000313" key="4">
    <source>
        <dbReference type="Proteomes" id="UP001212401"/>
    </source>
</evidence>
<evidence type="ECO:0000256" key="1">
    <source>
        <dbReference type="ARBA" id="ARBA00008791"/>
    </source>
</evidence>
<dbReference type="AlphaFoldDB" id="A0AAW5WRF0"/>
<dbReference type="PANTHER" id="PTHR46268">
    <property type="entry name" value="STRESS RESPONSE PROTEIN NHAX"/>
    <property type="match status" value="1"/>
</dbReference>
<dbReference type="Pfam" id="PF00582">
    <property type="entry name" value="Usp"/>
    <property type="match status" value="1"/>
</dbReference>
<gene>
    <name evidence="3" type="ORF">L2724_01720</name>
</gene>